<evidence type="ECO:0000256" key="2">
    <source>
        <dbReference type="ARBA" id="ARBA00022801"/>
    </source>
</evidence>
<dbReference type="RefSeq" id="XP_005833284.1">
    <property type="nucleotide sequence ID" value="XM_005833227.1"/>
</dbReference>
<protein>
    <recommendedName>
        <fullName evidence="4">Phospholipase/carboxylesterase/thioesterase domain-containing protein</fullName>
    </recommendedName>
</protein>
<evidence type="ECO:0000256" key="3">
    <source>
        <dbReference type="SAM" id="SignalP"/>
    </source>
</evidence>
<evidence type="ECO:0000259" key="4">
    <source>
        <dbReference type="Pfam" id="PF02230"/>
    </source>
</evidence>
<dbReference type="PANTHER" id="PTHR10655:SF17">
    <property type="entry name" value="LYSOPHOSPHOLIPASE-LIKE PROTEIN 1"/>
    <property type="match status" value="1"/>
</dbReference>
<dbReference type="Pfam" id="PF02230">
    <property type="entry name" value="Abhydrolase_2"/>
    <property type="match status" value="1"/>
</dbReference>
<comment type="similarity">
    <text evidence="1">Belongs to the AB hydrolase superfamily. AB hydrolase 2 family.</text>
</comment>
<dbReference type="SUPFAM" id="SSF53474">
    <property type="entry name" value="alpha/beta-Hydrolases"/>
    <property type="match status" value="1"/>
</dbReference>
<dbReference type="InterPro" id="IPR003140">
    <property type="entry name" value="PLipase/COase/thioEstase"/>
</dbReference>
<keyword evidence="3" id="KW-0732">Signal</keyword>
<dbReference type="Gene3D" id="3.40.50.1820">
    <property type="entry name" value="alpha/beta hydrolase"/>
    <property type="match status" value="1"/>
</dbReference>
<dbReference type="eggNOG" id="KOG2112">
    <property type="taxonomic scope" value="Eukaryota"/>
</dbReference>
<feature type="domain" description="Phospholipase/carboxylesterase/thioesterase" evidence="4">
    <location>
        <begin position="65"/>
        <end position="276"/>
    </location>
</feature>
<dbReference type="InterPro" id="IPR029058">
    <property type="entry name" value="AB_hydrolase_fold"/>
</dbReference>
<evidence type="ECO:0000313" key="7">
    <source>
        <dbReference type="Proteomes" id="UP000011087"/>
    </source>
</evidence>
<organism evidence="5">
    <name type="scientific">Guillardia theta (strain CCMP2712)</name>
    <name type="common">Cryptophyte</name>
    <dbReference type="NCBI Taxonomy" id="905079"/>
    <lineage>
        <taxon>Eukaryota</taxon>
        <taxon>Cryptophyceae</taxon>
        <taxon>Pyrenomonadales</taxon>
        <taxon>Geminigeraceae</taxon>
        <taxon>Guillardia</taxon>
    </lineage>
</organism>
<dbReference type="AlphaFoldDB" id="L1JDW4"/>
<feature type="signal peptide" evidence="3">
    <location>
        <begin position="1"/>
        <end position="17"/>
    </location>
</feature>
<dbReference type="GO" id="GO:0008474">
    <property type="term" value="F:palmitoyl-(protein) hydrolase activity"/>
    <property type="evidence" value="ECO:0007669"/>
    <property type="project" value="TreeGrafter"/>
</dbReference>
<dbReference type="GO" id="GO:0005737">
    <property type="term" value="C:cytoplasm"/>
    <property type="evidence" value="ECO:0007669"/>
    <property type="project" value="TreeGrafter"/>
</dbReference>
<dbReference type="STRING" id="905079.L1JDW4"/>
<reference evidence="7" key="2">
    <citation type="submission" date="2012-11" db="EMBL/GenBank/DDBJ databases">
        <authorList>
            <person name="Kuo A."/>
            <person name="Curtis B.A."/>
            <person name="Tanifuji G."/>
            <person name="Burki F."/>
            <person name="Gruber A."/>
            <person name="Irimia M."/>
            <person name="Maruyama S."/>
            <person name="Arias M.C."/>
            <person name="Ball S.G."/>
            <person name="Gile G.H."/>
            <person name="Hirakawa Y."/>
            <person name="Hopkins J.F."/>
            <person name="Rensing S.A."/>
            <person name="Schmutz J."/>
            <person name="Symeonidi A."/>
            <person name="Elias M."/>
            <person name="Eveleigh R.J."/>
            <person name="Herman E.K."/>
            <person name="Klute M.J."/>
            <person name="Nakayama T."/>
            <person name="Obornik M."/>
            <person name="Reyes-Prieto A."/>
            <person name="Armbrust E.V."/>
            <person name="Aves S.J."/>
            <person name="Beiko R.G."/>
            <person name="Coutinho P."/>
            <person name="Dacks J.B."/>
            <person name="Durnford D.G."/>
            <person name="Fast N.M."/>
            <person name="Green B.R."/>
            <person name="Grisdale C."/>
            <person name="Hempe F."/>
            <person name="Henrissat B."/>
            <person name="Hoppner M.P."/>
            <person name="Ishida K.-I."/>
            <person name="Kim E."/>
            <person name="Koreny L."/>
            <person name="Kroth P.G."/>
            <person name="Liu Y."/>
            <person name="Malik S.-B."/>
            <person name="Maier U.G."/>
            <person name="McRose D."/>
            <person name="Mock T."/>
            <person name="Neilson J.A."/>
            <person name="Onodera N.T."/>
            <person name="Poole A.M."/>
            <person name="Pritham E.J."/>
            <person name="Richards T.A."/>
            <person name="Rocap G."/>
            <person name="Roy S.W."/>
            <person name="Sarai C."/>
            <person name="Schaack S."/>
            <person name="Shirato S."/>
            <person name="Slamovits C.H."/>
            <person name="Spencer D.F."/>
            <person name="Suzuki S."/>
            <person name="Worden A.Z."/>
            <person name="Zauner S."/>
            <person name="Barry K."/>
            <person name="Bell C."/>
            <person name="Bharti A.K."/>
            <person name="Crow J.A."/>
            <person name="Grimwood J."/>
            <person name="Kramer R."/>
            <person name="Lindquist E."/>
            <person name="Lucas S."/>
            <person name="Salamov A."/>
            <person name="McFadden G.I."/>
            <person name="Lane C.E."/>
            <person name="Keeling P.J."/>
            <person name="Gray M.W."/>
            <person name="Grigoriev I.V."/>
            <person name="Archibald J.M."/>
        </authorList>
    </citation>
    <scope>NUCLEOTIDE SEQUENCE</scope>
    <source>
        <strain evidence="7">CCMP2712</strain>
    </source>
</reference>
<name>L1JDW4_GUITC</name>
<feature type="chain" id="PRO_5008771197" description="Phospholipase/carboxylesterase/thioesterase domain-containing protein" evidence="3">
    <location>
        <begin position="18"/>
        <end position="281"/>
    </location>
</feature>
<keyword evidence="7" id="KW-1185">Reference proteome</keyword>
<dbReference type="EMBL" id="JH992995">
    <property type="protein sequence ID" value="EKX46304.1"/>
    <property type="molecule type" value="Genomic_DNA"/>
</dbReference>
<gene>
    <name evidence="5" type="ORF">GUITHDRAFT_94393</name>
</gene>
<dbReference type="OMA" id="TSARQIC"/>
<sequence>MAMQYVMLAALVASSSAFMSSTMSSRLTAKRVWTNKASYRVNAPAARKAAVPLRMASSTDAQYGKSFVVDAAEEHTATVIWLHGLGDSGKEWTKLASAISVPWAKFVFPTASRQPSTICEGATMNSWYDITGLGVKELRSDVEGIQKSIDHIHSLVKAEIESGTPSERIILGGFSQGGCVAIAAAMKFEQELGGVMAVSSWYPPCPSSSDALAANKKLPVMLCHGEVDPIAKVEWSRKAFEYLLDMDMPAEGNVYPGVGHEFTPAEVTDMKEFIQRNCPPT</sequence>
<keyword evidence="2" id="KW-0378">Hydrolase</keyword>
<dbReference type="PaxDb" id="55529-EKX46304"/>
<dbReference type="PANTHER" id="PTHR10655">
    <property type="entry name" value="LYSOPHOSPHOLIPASE-RELATED"/>
    <property type="match status" value="1"/>
</dbReference>
<reference evidence="6" key="3">
    <citation type="submission" date="2016-03" db="UniProtKB">
        <authorList>
            <consortium name="EnsemblProtists"/>
        </authorList>
    </citation>
    <scope>IDENTIFICATION</scope>
</reference>
<dbReference type="GO" id="GO:0052689">
    <property type="term" value="F:carboxylic ester hydrolase activity"/>
    <property type="evidence" value="ECO:0007669"/>
    <property type="project" value="TreeGrafter"/>
</dbReference>
<dbReference type="GeneID" id="17302961"/>
<dbReference type="EnsemblProtists" id="EKX46304">
    <property type="protein sequence ID" value="EKX46304"/>
    <property type="gene ID" value="GUITHDRAFT_94393"/>
</dbReference>
<dbReference type="Proteomes" id="UP000011087">
    <property type="component" value="Unassembled WGS sequence"/>
</dbReference>
<proteinExistence type="inferred from homology"/>
<dbReference type="OrthoDB" id="2418081at2759"/>
<dbReference type="KEGG" id="gtt:GUITHDRAFT_94393"/>
<dbReference type="InterPro" id="IPR050565">
    <property type="entry name" value="LYPA1-2/EST-like"/>
</dbReference>
<accession>L1JDW4</accession>
<evidence type="ECO:0000313" key="5">
    <source>
        <dbReference type="EMBL" id="EKX46304.1"/>
    </source>
</evidence>
<reference evidence="5 7" key="1">
    <citation type="journal article" date="2012" name="Nature">
        <title>Algal genomes reveal evolutionary mosaicism and the fate of nucleomorphs.</title>
        <authorList>
            <consortium name="DOE Joint Genome Institute"/>
            <person name="Curtis B.A."/>
            <person name="Tanifuji G."/>
            <person name="Burki F."/>
            <person name="Gruber A."/>
            <person name="Irimia M."/>
            <person name="Maruyama S."/>
            <person name="Arias M.C."/>
            <person name="Ball S.G."/>
            <person name="Gile G.H."/>
            <person name="Hirakawa Y."/>
            <person name="Hopkins J.F."/>
            <person name="Kuo A."/>
            <person name="Rensing S.A."/>
            <person name="Schmutz J."/>
            <person name="Symeonidi A."/>
            <person name="Elias M."/>
            <person name="Eveleigh R.J."/>
            <person name="Herman E.K."/>
            <person name="Klute M.J."/>
            <person name="Nakayama T."/>
            <person name="Obornik M."/>
            <person name="Reyes-Prieto A."/>
            <person name="Armbrust E.V."/>
            <person name="Aves S.J."/>
            <person name="Beiko R.G."/>
            <person name="Coutinho P."/>
            <person name="Dacks J.B."/>
            <person name="Durnford D.G."/>
            <person name="Fast N.M."/>
            <person name="Green B.R."/>
            <person name="Grisdale C.J."/>
            <person name="Hempel F."/>
            <person name="Henrissat B."/>
            <person name="Hoppner M.P."/>
            <person name="Ishida K."/>
            <person name="Kim E."/>
            <person name="Koreny L."/>
            <person name="Kroth P.G."/>
            <person name="Liu Y."/>
            <person name="Malik S.B."/>
            <person name="Maier U.G."/>
            <person name="McRose D."/>
            <person name="Mock T."/>
            <person name="Neilson J.A."/>
            <person name="Onodera N.T."/>
            <person name="Poole A.M."/>
            <person name="Pritham E.J."/>
            <person name="Richards T.A."/>
            <person name="Rocap G."/>
            <person name="Roy S.W."/>
            <person name="Sarai C."/>
            <person name="Schaack S."/>
            <person name="Shirato S."/>
            <person name="Slamovits C.H."/>
            <person name="Spencer D.F."/>
            <person name="Suzuki S."/>
            <person name="Worden A.Z."/>
            <person name="Zauner S."/>
            <person name="Barry K."/>
            <person name="Bell C."/>
            <person name="Bharti A.K."/>
            <person name="Crow J.A."/>
            <person name="Grimwood J."/>
            <person name="Kramer R."/>
            <person name="Lindquist E."/>
            <person name="Lucas S."/>
            <person name="Salamov A."/>
            <person name="McFadden G.I."/>
            <person name="Lane C.E."/>
            <person name="Keeling P.J."/>
            <person name="Gray M.W."/>
            <person name="Grigoriev I.V."/>
            <person name="Archibald J.M."/>
        </authorList>
    </citation>
    <scope>NUCLEOTIDE SEQUENCE</scope>
    <source>
        <strain evidence="5 7">CCMP2712</strain>
    </source>
</reference>
<dbReference type="HOGENOM" id="CLU_049413_3_0_1"/>
<evidence type="ECO:0000313" key="6">
    <source>
        <dbReference type="EnsemblProtists" id="EKX46304"/>
    </source>
</evidence>
<feature type="non-terminal residue" evidence="5">
    <location>
        <position position="281"/>
    </location>
</feature>
<evidence type="ECO:0000256" key="1">
    <source>
        <dbReference type="ARBA" id="ARBA00006499"/>
    </source>
</evidence>